<dbReference type="Proteomes" id="UP001501759">
    <property type="component" value="Unassembled WGS sequence"/>
</dbReference>
<proteinExistence type="predicted"/>
<evidence type="ECO:0000256" key="1">
    <source>
        <dbReference type="SAM" id="MobiDB-lite"/>
    </source>
</evidence>
<organism evidence="2 3">
    <name type="scientific">Streptomyces siamensis</name>
    <dbReference type="NCBI Taxonomy" id="1274986"/>
    <lineage>
        <taxon>Bacteria</taxon>
        <taxon>Bacillati</taxon>
        <taxon>Actinomycetota</taxon>
        <taxon>Actinomycetes</taxon>
        <taxon>Kitasatosporales</taxon>
        <taxon>Streptomycetaceae</taxon>
        <taxon>Streptomyces</taxon>
    </lineage>
</organism>
<protein>
    <recommendedName>
        <fullName evidence="4">Lipoprotein</fullName>
    </recommendedName>
</protein>
<gene>
    <name evidence="2" type="ORF">GCM10023335_89980</name>
</gene>
<dbReference type="EMBL" id="BAABKB010000074">
    <property type="protein sequence ID" value="GAA5040000.1"/>
    <property type="molecule type" value="Genomic_DNA"/>
</dbReference>
<dbReference type="PROSITE" id="PS51257">
    <property type="entry name" value="PROKAR_LIPOPROTEIN"/>
    <property type="match status" value="1"/>
</dbReference>
<sequence length="198" mass="20357">MDFRHTMRGRSALSAATVLSGLLLMVTGCGGGGSDDEGKPKAESSAPSSSGKDDGGGQKQSQTPSADKVLATAKDGDISVTINSAVRDAGGFVTVSGNVRNDGAKSWLGANWVSDERELRKNGGSLAGANLVDTQGKKKYLVLRDTSGRCLCTKFSGQISPGGTAEWYAQFPAPPEGTTKVDFQVGTMPPAAIEISEG</sequence>
<evidence type="ECO:0008006" key="4">
    <source>
        <dbReference type="Google" id="ProtNLM"/>
    </source>
</evidence>
<feature type="region of interest" description="Disordered" evidence="1">
    <location>
        <begin position="31"/>
        <end position="67"/>
    </location>
</feature>
<accession>A0ABP9JST4</accession>
<evidence type="ECO:0000313" key="3">
    <source>
        <dbReference type="Proteomes" id="UP001501759"/>
    </source>
</evidence>
<name>A0ABP9JST4_9ACTN</name>
<reference evidence="3" key="1">
    <citation type="journal article" date="2019" name="Int. J. Syst. Evol. Microbiol.">
        <title>The Global Catalogue of Microorganisms (GCM) 10K type strain sequencing project: providing services to taxonomists for standard genome sequencing and annotation.</title>
        <authorList>
            <consortium name="The Broad Institute Genomics Platform"/>
            <consortium name="The Broad Institute Genome Sequencing Center for Infectious Disease"/>
            <person name="Wu L."/>
            <person name="Ma J."/>
        </authorList>
    </citation>
    <scope>NUCLEOTIDE SEQUENCE [LARGE SCALE GENOMIC DNA]</scope>
    <source>
        <strain evidence="3">JCM 18409</strain>
    </source>
</reference>
<keyword evidence="3" id="KW-1185">Reference proteome</keyword>
<comment type="caution">
    <text evidence="2">The sequence shown here is derived from an EMBL/GenBank/DDBJ whole genome shotgun (WGS) entry which is preliminary data.</text>
</comment>
<dbReference type="RefSeq" id="WP_345658828.1">
    <property type="nucleotide sequence ID" value="NZ_BAABKB010000074.1"/>
</dbReference>
<evidence type="ECO:0000313" key="2">
    <source>
        <dbReference type="EMBL" id="GAA5040000.1"/>
    </source>
</evidence>